<dbReference type="EMBL" id="MCFE01000535">
    <property type="protein sequence ID" value="ORX88348.1"/>
    <property type="molecule type" value="Genomic_DNA"/>
</dbReference>
<comment type="caution">
    <text evidence="2">The sequence shown here is derived from an EMBL/GenBank/DDBJ whole genome shotgun (WGS) entry which is preliminary data.</text>
</comment>
<evidence type="ECO:0000313" key="3">
    <source>
        <dbReference type="Proteomes" id="UP000193498"/>
    </source>
</evidence>
<name>A0A1Y1XRG7_9FUNG</name>
<dbReference type="AlphaFoldDB" id="A0A1Y1XRG7"/>
<keyword evidence="3" id="KW-1185">Reference proteome</keyword>
<feature type="region of interest" description="Disordered" evidence="1">
    <location>
        <begin position="1"/>
        <end position="98"/>
    </location>
</feature>
<evidence type="ECO:0000256" key="1">
    <source>
        <dbReference type="SAM" id="MobiDB-lite"/>
    </source>
</evidence>
<reference evidence="2 3" key="1">
    <citation type="submission" date="2016-07" db="EMBL/GenBank/DDBJ databases">
        <title>Pervasive Adenine N6-methylation of Active Genes in Fungi.</title>
        <authorList>
            <consortium name="DOE Joint Genome Institute"/>
            <person name="Mondo S.J."/>
            <person name="Dannebaum R.O."/>
            <person name="Kuo R.C."/>
            <person name="Labutti K."/>
            <person name="Haridas S."/>
            <person name="Kuo A."/>
            <person name="Salamov A."/>
            <person name="Ahrendt S.R."/>
            <person name="Lipzen A."/>
            <person name="Sullivan W."/>
            <person name="Andreopoulos W.B."/>
            <person name="Clum A."/>
            <person name="Lindquist E."/>
            <person name="Daum C."/>
            <person name="Ramamoorthy G.K."/>
            <person name="Gryganskyi A."/>
            <person name="Culley D."/>
            <person name="Magnuson J.K."/>
            <person name="James T.Y."/>
            <person name="O'Malley M.A."/>
            <person name="Stajich J.E."/>
            <person name="Spatafora J.W."/>
            <person name="Visel A."/>
            <person name="Grigoriev I.V."/>
        </authorList>
    </citation>
    <scope>NUCLEOTIDE SEQUENCE [LARGE SCALE GENOMIC DNA]</scope>
    <source>
        <strain evidence="2 3">CBS 931.73</strain>
    </source>
</reference>
<accession>A0A1Y1XRG7</accession>
<proteinExistence type="predicted"/>
<dbReference type="InParanoid" id="A0A1Y1XRG7"/>
<feature type="compositionally biased region" description="Polar residues" evidence="1">
    <location>
        <begin position="28"/>
        <end position="46"/>
    </location>
</feature>
<gene>
    <name evidence="2" type="ORF">K493DRAFT_79101</name>
</gene>
<protein>
    <submittedName>
        <fullName evidence="2">Uncharacterized protein</fullName>
    </submittedName>
</protein>
<evidence type="ECO:0000313" key="2">
    <source>
        <dbReference type="EMBL" id="ORX88348.1"/>
    </source>
</evidence>
<sequence>MDVEEEDERVQTLLSDRSECKRRHKSDAQNPETKTTPLTNLLSHLTTRGPPRRRGIPIAIPSNPPPTPIAATPVKKRKVATEKEPISSGSTLKRLDSSLVDDPQDSILVISDEERVQVSPLATKSKQTVHQMVHSQDNHNHESTKFEQPNEVAMQADNVQSPDEMDVAKMVTPTKKRISTLFEEAAAQTPSKLVAKKAYIIEVPSNRLSKSPVEKIMQVVEQPEPEIKAEPQVPTPTSPQTSPNQGTANGHLTLPLKFLKIGTLECDGREQVVEISYRSQTLSFLVDLKEVCSINILDIFKLEYYDQNQPELLLLKTTHALENPDLDDSYNPDSYIDKKTRILCFFDSHSQFARLRRSLVVCVRPECEIFIQKYSSLASSHTVPRLL</sequence>
<organism evidence="2 3">
    <name type="scientific">Basidiobolus meristosporus CBS 931.73</name>
    <dbReference type="NCBI Taxonomy" id="1314790"/>
    <lineage>
        <taxon>Eukaryota</taxon>
        <taxon>Fungi</taxon>
        <taxon>Fungi incertae sedis</taxon>
        <taxon>Zoopagomycota</taxon>
        <taxon>Entomophthoromycotina</taxon>
        <taxon>Basidiobolomycetes</taxon>
        <taxon>Basidiobolales</taxon>
        <taxon>Basidiobolaceae</taxon>
        <taxon>Basidiobolus</taxon>
    </lineage>
</organism>
<dbReference type="Proteomes" id="UP000193498">
    <property type="component" value="Unassembled WGS sequence"/>
</dbReference>
<feature type="region of interest" description="Disordered" evidence="1">
    <location>
        <begin position="224"/>
        <end position="248"/>
    </location>
</feature>